<reference evidence="3" key="1">
    <citation type="submission" date="2020-12" db="EMBL/GenBank/DDBJ databases">
        <title>Vagococcus allomyrinae sp. nov. and Enterococcus lavae sp. nov., isolated from the larvae of Allomyrina dichotoma.</title>
        <authorList>
            <person name="Lee S.D."/>
        </authorList>
    </citation>
    <scope>NUCLEOTIDE SEQUENCE</scope>
    <source>
        <strain evidence="3">BWB3-3</strain>
    </source>
</reference>
<evidence type="ECO:0000313" key="3">
    <source>
        <dbReference type="EMBL" id="MBP1042838.1"/>
    </source>
</evidence>
<protein>
    <submittedName>
        <fullName evidence="3">DUF871 domain-containing protein</fullName>
    </submittedName>
</protein>
<gene>
    <name evidence="3" type="ORF">I6N95_17615</name>
</gene>
<dbReference type="InterPro" id="IPR017853">
    <property type="entry name" value="GH"/>
</dbReference>
<name>A0A940SXY0_9ENTE</name>
<dbReference type="InterPro" id="IPR013785">
    <property type="entry name" value="Aldolase_TIM"/>
</dbReference>
<dbReference type="Gene3D" id="2.40.100.10">
    <property type="entry name" value="Cyclophilin-like"/>
    <property type="match status" value="1"/>
</dbReference>
<dbReference type="SUPFAM" id="SSF50891">
    <property type="entry name" value="Cyclophilin-like"/>
    <property type="match status" value="1"/>
</dbReference>
<comment type="caution">
    <text evidence="3">The sequence shown here is derived from an EMBL/GenBank/DDBJ whole genome shotgun (WGS) entry which is preliminary data.</text>
</comment>
<accession>A0A940SXY0</accession>
<feature type="domain" description="6-phospho-N-acetylmuramidase N-terminal" evidence="2">
    <location>
        <begin position="4"/>
        <end position="238"/>
    </location>
</feature>
<dbReference type="InterPro" id="IPR008589">
    <property type="entry name" value="MupG"/>
</dbReference>
<evidence type="ECO:0000313" key="4">
    <source>
        <dbReference type="Proteomes" id="UP000674938"/>
    </source>
</evidence>
<dbReference type="Proteomes" id="UP000674938">
    <property type="component" value="Unassembled WGS sequence"/>
</dbReference>
<evidence type="ECO:0000259" key="1">
    <source>
        <dbReference type="Pfam" id="PF05913"/>
    </source>
</evidence>
<dbReference type="SUPFAM" id="SSF51445">
    <property type="entry name" value="(Trans)glycosidases"/>
    <property type="match status" value="1"/>
</dbReference>
<dbReference type="AlphaFoldDB" id="A0A940SXY0"/>
<keyword evidence="4" id="KW-1185">Reference proteome</keyword>
<dbReference type="InterPro" id="IPR043894">
    <property type="entry name" value="MupG_C"/>
</dbReference>
<sequence>MPKFGISIYPERSTFEADREYLDLAWKYGATQVFTSLLEIKGDGKEVVANFKKTIEYARHKGFQVMVDINPYIFKQLGISYDDLSFFADLGANGLRLDMGFTGREEAEMTRNPYNLTIEVNMSSGTDYLKQITAFSPNKANLTGSHNFYPMEYSGLSFDFFVACCQQFRVLNVPTAAFITSQHGDLGPWPEQLGLCTLEEHRFLPMETQFKHLASTGLIDTIFVGNAYATEEELAQIESVLKKTHPVIKVVLASGISEVEKEIVLNNLHSYRGDRSAYLLRSSLPRFKYKEEKIPAHDCQKILPGDLVICNEHYGQYKGELHIALKEMENRGKGNVVGKVALAEQGLIASIKPWSRFRFEELLAK</sequence>
<dbReference type="Pfam" id="PF05913">
    <property type="entry name" value="MupG_C"/>
    <property type="match status" value="1"/>
</dbReference>
<dbReference type="RefSeq" id="WP_209530436.1">
    <property type="nucleotide sequence ID" value="NZ_JAEEGA010000012.1"/>
</dbReference>
<dbReference type="Pfam" id="PF19200">
    <property type="entry name" value="MupG_N"/>
    <property type="match status" value="1"/>
</dbReference>
<dbReference type="InterPro" id="IPR029000">
    <property type="entry name" value="Cyclophilin-like_dom_sf"/>
</dbReference>
<feature type="domain" description="6-phospho-N-acetylmuramidase C-terminal" evidence="1">
    <location>
        <begin position="248"/>
        <end position="360"/>
    </location>
</feature>
<dbReference type="EMBL" id="JAEEGA010000012">
    <property type="protein sequence ID" value="MBP1042838.1"/>
    <property type="molecule type" value="Genomic_DNA"/>
</dbReference>
<organism evidence="3 4">
    <name type="scientific">Vagococcus allomyrinae</name>
    <dbReference type="NCBI Taxonomy" id="2794353"/>
    <lineage>
        <taxon>Bacteria</taxon>
        <taxon>Bacillati</taxon>
        <taxon>Bacillota</taxon>
        <taxon>Bacilli</taxon>
        <taxon>Lactobacillales</taxon>
        <taxon>Enterococcaceae</taxon>
        <taxon>Vagococcus</taxon>
    </lineage>
</organism>
<dbReference type="PANTHER" id="PTHR38435">
    <property type="match status" value="1"/>
</dbReference>
<evidence type="ECO:0000259" key="2">
    <source>
        <dbReference type="Pfam" id="PF19200"/>
    </source>
</evidence>
<dbReference type="Gene3D" id="3.20.20.70">
    <property type="entry name" value="Aldolase class I"/>
    <property type="match status" value="1"/>
</dbReference>
<proteinExistence type="predicted"/>
<dbReference type="PANTHER" id="PTHR38435:SF1">
    <property type="entry name" value="DUF871 DOMAIN-CONTAINING PROTEIN"/>
    <property type="match status" value="1"/>
</dbReference>
<dbReference type="InterPro" id="IPR043797">
    <property type="entry name" value="MupG_N"/>
</dbReference>